<organism evidence="8 9">
    <name type="scientific">Iris pallida</name>
    <name type="common">Sweet iris</name>
    <dbReference type="NCBI Taxonomy" id="29817"/>
    <lineage>
        <taxon>Eukaryota</taxon>
        <taxon>Viridiplantae</taxon>
        <taxon>Streptophyta</taxon>
        <taxon>Embryophyta</taxon>
        <taxon>Tracheophyta</taxon>
        <taxon>Spermatophyta</taxon>
        <taxon>Magnoliopsida</taxon>
        <taxon>Liliopsida</taxon>
        <taxon>Asparagales</taxon>
        <taxon>Iridaceae</taxon>
        <taxon>Iridoideae</taxon>
        <taxon>Irideae</taxon>
        <taxon>Iris</taxon>
    </lineage>
</organism>
<keyword evidence="3 6" id="KW-1133">Transmembrane helix</keyword>
<dbReference type="SFLD" id="SFLDS00052">
    <property type="entry name" value="Ferric_Reductase_Domain"/>
    <property type="match status" value="1"/>
</dbReference>
<dbReference type="PANTHER" id="PTHR11972">
    <property type="entry name" value="NADPH OXIDASE"/>
    <property type="match status" value="1"/>
</dbReference>
<reference evidence="8" key="1">
    <citation type="journal article" date="2023" name="GigaByte">
        <title>Genome assembly of the bearded iris, Iris pallida Lam.</title>
        <authorList>
            <person name="Bruccoleri R.E."/>
            <person name="Oakeley E.J."/>
            <person name="Faust A.M.E."/>
            <person name="Altorfer M."/>
            <person name="Dessus-Babus S."/>
            <person name="Burckhardt D."/>
            <person name="Oertli M."/>
            <person name="Naumann U."/>
            <person name="Petersen F."/>
            <person name="Wong J."/>
        </authorList>
    </citation>
    <scope>NUCLEOTIDE SEQUENCE</scope>
    <source>
        <strain evidence="8">GSM-AAB239-AS_SAM_17_03QT</strain>
    </source>
</reference>
<dbReference type="PROSITE" id="PS51384">
    <property type="entry name" value="FAD_FR"/>
    <property type="match status" value="1"/>
</dbReference>
<dbReference type="InterPro" id="IPR013130">
    <property type="entry name" value="Fe3_Rdtase_TM_dom"/>
</dbReference>
<dbReference type="GO" id="GO:0005886">
    <property type="term" value="C:plasma membrane"/>
    <property type="evidence" value="ECO:0007669"/>
    <property type="project" value="TreeGrafter"/>
</dbReference>
<dbReference type="SUPFAM" id="SSF63380">
    <property type="entry name" value="Riboflavin synthase domain-like"/>
    <property type="match status" value="1"/>
</dbReference>
<dbReference type="InterPro" id="IPR013112">
    <property type="entry name" value="FAD-bd_8"/>
</dbReference>
<dbReference type="Gene3D" id="3.40.50.80">
    <property type="entry name" value="Nucleotide-binding domain of ferredoxin-NADP reductase (FNR) module"/>
    <property type="match status" value="2"/>
</dbReference>
<evidence type="ECO:0000256" key="1">
    <source>
        <dbReference type="ARBA" id="ARBA00004141"/>
    </source>
</evidence>
<feature type="transmembrane region" description="Helical" evidence="6">
    <location>
        <begin position="207"/>
        <end position="229"/>
    </location>
</feature>
<dbReference type="SUPFAM" id="SSF52343">
    <property type="entry name" value="Ferredoxin reductase-like, C-terminal NADP-linked domain"/>
    <property type="match status" value="1"/>
</dbReference>
<dbReference type="Pfam" id="PF08030">
    <property type="entry name" value="NAD_binding_6"/>
    <property type="match status" value="1"/>
</dbReference>
<name>A0AAX6FY05_IRIPA</name>
<dbReference type="SFLD" id="SFLDG01168">
    <property type="entry name" value="Ferric_reductase_subgroup_(FRE"/>
    <property type="match status" value="1"/>
</dbReference>
<feature type="transmembrane region" description="Helical" evidence="6">
    <location>
        <begin position="553"/>
        <end position="577"/>
    </location>
</feature>
<dbReference type="Proteomes" id="UP001140949">
    <property type="component" value="Unassembled WGS sequence"/>
</dbReference>
<feature type="transmembrane region" description="Helical" evidence="6">
    <location>
        <begin position="249"/>
        <end position="266"/>
    </location>
</feature>
<feature type="domain" description="FAD-binding FR-type" evidence="7">
    <location>
        <begin position="322"/>
        <end position="434"/>
    </location>
</feature>
<dbReference type="PANTHER" id="PTHR11972:SF155">
    <property type="entry name" value="FERRIC REDUCTION OXIDASE 8, MITOCHONDRIAL"/>
    <property type="match status" value="1"/>
</dbReference>
<dbReference type="InterPro" id="IPR017938">
    <property type="entry name" value="Riboflavin_synthase-like_b-brl"/>
</dbReference>
<protein>
    <submittedName>
        <fullName evidence="8">Ferric reduction oxidase 8, mitochondrial</fullName>
    </submittedName>
</protein>
<keyword evidence="2 6" id="KW-0812">Transmembrane</keyword>
<feature type="transmembrane region" description="Helical" evidence="6">
    <location>
        <begin position="69"/>
        <end position="89"/>
    </location>
</feature>
<proteinExistence type="predicted"/>
<feature type="transmembrane region" description="Helical" evidence="6">
    <location>
        <begin position="597"/>
        <end position="617"/>
    </location>
</feature>
<dbReference type="Pfam" id="PF08022">
    <property type="entry name" value="FAD_binding_8"/>
    <property type="match status" value="1"/>
</dbReference>
<keyword evidence="4" id="KW-0560">Oxidoreductase</keyword>
<evidence type="ECO:0000259" key="7">
    <source>
        <dbReference type="PROSITE" id="PS51384"/>
    </source>
</evidence>
<reference evidence="8" key="2">
    <citation type="submission" date="2023-04" db="EMBL/GenBank/DDBJ databases">
        <authorList>
            <person name="Bruccoleri R.E."/>
            <person name="Oakeley E.J."/>
            <person name="Faust A.-M."/>
            <person name="Dessus-Babus S."/>
            <person name="Altorfer M."/>
            <person name="Burckhardt D."/>
            <person name="Oertli M."/>
            <person name="Naumann U."/>
            <person name="Petersen F."/>
            <person name="Wong J."/>
        </authorList>
    </citation>
    <scope>NUCLEOTIDE SEQUENCE</scope>
    <source>
        <strain evidence="8">GSM-AAB239-AS_SAM_17_03QT</strain>
        <tissue evidence="8">Leaf</tissue>
    </source>
</reference>
<accession>A0AAX6FY05</accession>
<sequence>MVPIPSLLSIDQVMSRAVRAGLKLSVAAILAAWVVIWILKPTKLWKKSWHVAEDWAESTGVLRESGLNVIVFCFPILAVAVLLYILAYLRPREGRIRQSTSLIARFSDPIIINSPIGTLSSCELLAAALFIVFLAWTYYSNLASDLKRTTPSKILKLNRRQLKVMAAGVRFGSLSEACLALLLLPVLRGMSLFKYMFGVQFEASVRYHVWIGNGIMLFTLLHSATIMSVWGEKNSLWVEITRWQSTGRVYLAGAIALLTLCVIWLSSLPPVRRTKFHLFYLTHHLYIVFLFFFLMHAGTGHFYLVFAGVLLFALDKILRIVQSSRSTSVLSARVLACKAIELTLPKHPSMQYAPTSTIFVKIPSISRLQWHPFSITSSSNMDDDRLSVMIKCQGPWTSSLYEKIQSMSIQVPGSESTKSLLAAMEGPYGPATFDYQRYGSLLLVAGGSGITPFLSILQDVASRNRDTNTCPTRIQLVYAVKKSVDLSMLTPISSLLLDWPPGLGHLKLRVFVTQEKDRSGNSVSEILHEMSQVKAVILDRHSSGEHVPKPQGLLLKAAVAGLASVAFLVSLVCLTHFFVHKEKRSSPNKTPSWISDTLVLCSFVIATSCAATMAVALSMGRKDVHVPAVPRNKSKSAETCSENVQNVWGEDEINFGKRPNLVDIVSELQNEQGRSEVGVFVCGPDSLQRSVASVCRATCSQKYGRKNKLLLRFHSVNFSL</sequence>
<comment type="subcellular location">
    <subcellularLocation>
        <location evidence="1">Membrane</location>
        <topology evidence="1">Multi-pass membrane protein</topology>
    </subcellularLocation>
</comment>
<dbReference type="Pfam" id="PF01794">
    <property type="entry name" value="Ferric_reduct"/>
    <property type="match status" value="1"/>
</dbReference>
<dbReference type="InterPro" id="IPR050369">
    <property type="entry name" value="RBOH/FRE"/>
</dbReference>
<evidence type="ECO:0000256" key="4">
    <source>
        <dbReference type="ARBA" id="ARBA00023002"/>
    </source>
</evidence>
<evidence type="ECO:0000313" key="9">
    <source>
        <dbReference type="Proteomes" id="UP001140949"/>
    </source>
</evidence>
<gene>
    <name evidence="8" type="ORF">M6B38_392735</name>
</gene>
<dbReference type="GO" id="GO:0000293">
    <property type="term" value="F:ferric-chelate reductase activity"/>
    <property type="evidence" value="ECO:0007669"/>
    <property type="project" value="TreeGrafter"/>
</dbReference>
<evidence type="ECO:0000256" key="3">
    <source>
        <dbReference type="ARBA" id="ARBA00022989"/>
    </source>
</evidence>
<dbReference type="InterPro" id="IPR039261">
    <property type="entry name" value="FNR_nucleotide-bd"/>
</dbReference>
<dbReference type="InterPro" id="IPR013121">
    <property type="entry name" value="Fe_red_NAD-bd_6"/>
</dbReference>
<dbReference type="EMBL" id="JANAVB010024999">
    <property type="protein sequence ID" value="KAJ6821316.1"/>
    <property type="molecule type" value="Genomic_DNA"/>
</dbReference>
<feature type="transmembrane region" description="Helical" evidence="6">
    <location>
        <begin position="110"/>
        <end position="139"/>
    </location>
</feature>
<evidence type="ECO:0000256" key="2">
    <source>
        <dbReference type="ARBA" id="ARBA00022692"/>
    </source>
</evidence>
<feature type="transmembrane region" description="Helical" evidence="6">
    <location>
        <begin position="20"/>
        <end position="39"/>
    </location>
</feature>
<dbReference type="AlphaFoldDB" id="A0AAX6FY05"/>
<feature type="transmembrane region" description="Helical" evidence="6">
    <location>
        <begin position="164"/>
        <end position="187"/>
    </location>
</feature>
<comment type="caution">
    <text evidence="8">The sequence shown here is derived from an EMBL/GenBank/DDBJ whole genome shotgun (WGS) entry which is preliminary data.</text>
</comment>
<dbReference type="InterPro" id="IPR017927">
    <property type="entry name" value="FAD-bd_FR_type"/>
</dbReference>
<keyword evidence="5 6" id="KW-0472">Membrane</keyword>
<dbReference type="CDD" id="cd06186">
    <property type="entry name" value="NOX_Duox_like_FAD_NADP"/>
    <property type="match status" value="1"/>
</dbReference>
<evidence type="ECO:0000256" key="6">
    <source>
        <dbReference type="SAM" id="Phobius"/>
    </source>
</evidence>
<keyword evidence="9" id="KW-1185">Reference proteome</keyword>
<evidence type="ECO:0000313" key="8">
    <source>
        <dbReference type="EMBL" id="KAJ6821316.1"/>
    </source>
</evidence>
<evidence type="ECO:0000256" key="5">
    <source>
        <dbReference type="ARBA" id="ARBA00023136"/>
    </source>
</evidence>